<proteinExistence type="predicted"/>
<dbReference type="CDD" id="cd00158">
    <property type="entry name" value="RHOD"/>
    <property type="match status" value="2"/>
</dbReference>
<dbReference type="InterPro" id="IPR036873">
    <property type="entry name" value="Rhodanese-like_dom_sf"/>
</dbReference>
<dbReference type="InterPro" id="IPR044528">
    <property type="entry name" value="POD-like_MBL-fold"/>
</dbReference>
<dbReference type="PROSITE" id="PS50206">
    <property type="entry name" value="RHODANESE_3"/>
    <property type="match status" value="2"/>
</dbReference>
<name>A0A4U0EX25_9FLAO</name>
<dbReference type="CDD" id="cd07724">
    <property type="entry name" value="POD-like_MBL-fold"/>
    <property type="match status" value="1"/>
</dbReference>
<evidence type="ECO:0000313" key="3">
    <source>
        <dbReference type="EMBL" id="TJY35914.1"/>
    </source>
</evidence>
<dbReference type="GO" id="GO:0016787">
    <property type="term" value="F:hydrolase activity"/>
    <property type="evidence" value="ECO:0007669"/>
    <property type="project" value="UniProtKB-KW"/>
</dbReference>
<dbReference type="AlphaFoldDB" id="A0A4U0EX25"/>
<organism evidence="3 4">
    <name type="scientific">Pontimicrobium aquaticum</name>
    <dbReference type="NCBI Taxonomy" id="2565367"/>
    <lineage>
        <taxon>Bacteria</taxon>
        <taxon>Pseudomonadati</taxon>
        <taxon>Bacteroidota</taxon>
        <taxon>Flavobacteriia</taxon>
        <taxon>Flavobacteriales</taxon>
        <taxon>Flavobacteriaceae</taxon>
        <taxon>Pontimicrobium</taxon>
    </lineage>
</organism>
<evidence type="ECO:0000259" key="2">
    <source>
        <dbReference type="PROSITE" id="PS50206"/>
    </source>
</evidence>
<dbReference type="Gene3D" id="3.40.250.10">
    <property type="entry name" value="Rhodanese-like domain"/>
    <property type="match status" value="2"/>
</dbReference>
<dbReference type="FunFam" id="3.60.15.10:FF:000030">
    <property type="entry name" value="Metallo-beta-lactamase family protein"/>
    <property type="match status" value="1"/>
</dbReference>
<evidence type="ECO:0000313" key="4">
    <source>
        <dbReference type="Proteomes" id="UP000307657"/>
    </source>
</evidence>
<dbReference type="SMART" id="SM00450">
    <property type="entry name" value="RHOD"/>
    <property type="match status" value="2"/>
</dbReference>
<protein>
    <submittedName>
        <fullName evidence="3">MBL fold metallo-hydrolase</fullName>
    </submittedName>
</protein>
<dbReference type="GO" id="GO:0006749">
    <property type="term" value="P:glutathione metabolic process"/>
    <property type="evidence" value="ECO:0007669"/>
    <property type="project" value="InterPro"/>
</dbReference>
<feature type="domain" description="Rhodanese" evidence="2">
    <location>
        <begin position="269"/>
        <end position="362"/>
    </location>
</feature>
<sequence length="473" mass="52543">MKVEQLFTGCLAEMAYYIESNGEAAIIDPLRETEPYIRMAEADDAKIKYIFLTHFHADFVSGQYDLAQKTGAKIIFGPNATAEYEIYNGKDGEEFPLGGGKITLLHTPGHTMESSSYLITDEEGNTPYVCTGDCLFIGDVGRPDLAVKQGTLTEKDLAGHLYDSLRNKIMTLPDDIIVYPNHGAGSACGKNMSSETFDTLGNQKKTNYALRADMTKEEFIEEVTTGLKPPPQYFPNNVRMNKSVNTSIDEVLHRGTTPLDSATFKEMSEQKDVLVIDTRSKESYTEDGTVPGAWYIGIDGSFAPWVGALIKDINQKIIFIADDELRVNEIVTRFSRVGYDNTLGYLNGGIQDWKAQGYEVDKIGSISAHVFAEKLAKGEMEKPVDVRKESEYLSEHVKGVENFPLDFIHQNFAEIDTDKEYFLHCASGYRSLVAASIFKANGVDKVTDVRGGFKDLKETDAPMTDYVCPTTLL</sequence>
<evidence type="ECO:0000256" key="1">
    <source>
        <dbReference type="ARBA" id="ARBA00022723"/>
    </source>
</evidence>
<dbReference type="GO" id="GO:0070813">
    <property type="term" value="P:hydrogen sulfide metabolic process"/>
    <property type="evidence" value="ECO:0007669"/>
    <property type="project" value="TreeGrafter"/>
</dbReference>
<accession>A0A4U0EX25</accession>
<keyword evidence="4" id="KW-1185">Reference proteome</keyword>
<dbReference type="InterPro" id="IPR036866">
    <property type="entry name" value="RibonucZ/Hydroxyglut_hydro"/>
</dbReference>
<dbReference type="SMART" id="SM00849">
    <property type="entry name" value="Lactamase_B"/>
    <property type="match status" value="1"/>
</dbReference>
<dbReference type="InterPro" id="IPR001279">
    <property type="entry name" value="Metallo-B-lactamas"/>
</dbReference>
<keyword evidence="1" id="KW-0479">Metal-binding</keyword>
<dbReference type="GO" id="GO:0050313">
    <property type="term" value="F:sulfur dioxygenase activity"/>
    <property type="evidence" value="ECO:0007669"/>
    <property type="project" value="InterPro"/>
</dbReference>
<comment type="caution">
    <text evidence="3">The sequence shown here is derived from an EMBL/GenBank/DDBJ whole genome shotgun (WGS) entry which is preliminary data.</text>
</comment>
<feature type="domain" description="Rhodanese" evidence="2">
    <location>
        <begin position="384"/>
        <end position="465"/>
    </location>
</feature>
<dbReference type="InterPro" id="IPR001763">
    <property type="entry name" value="Rhodanese-like_dom"/>
</dbReference>
<dbReference type="Proteomes" id="UP000307657">
    <property type="component" value="Unassembled WGS sequence"/>
</dbReference>
<dbReference type="InterPro" id="IPR051682">
    <property type="entry name" value="Mito_Persulfide_Diox"/>
</dbReference>
<dbReference type="SUPFAM" id="SSF56281">
    <property type="entry name" value="Metallo-hydrolase/oxidoreductase"/>
    <property type="match status" value="1"/>
</dbReference>
<dbReference type="EMBL" id="SUPL01000004">
    <property type="protein sequence ID" value="TJY35914.1"/>
    <property type="molecule type" value="Genomic_DNA"/>
</dbReference>
<dbReference type="Pfam" id="PF00753">
    <property type="entry name" value="Lactamase_B"/>
    <property type="match status" value="1"/>
</dbReference>
<reference evidence="3 4" key="1">
    <citation type="submission" date="2019-04" db="EMBL/GenBank/DDBJ databases">
        <title>Lacinutrix sp. nov., isolated from marine water.</title>
        <authorList>
            <person name="Kim W."/>
        </authorList>
    </citation>
    <scope>NUCLEOTIDE SEQUENCE [LARGE SCALE GENOMIC DNA]</scope>
    <source>
        <strain evidence="3 4">CAU 1491</strain>
    </source>
</reference>
<dbReference type="Pfam" id="PF00581">
    <property type="entry name" value="Rhodanese"/>
    <property type="match status" value="2"/>
</dbReference>
<dbReference type="PANTHER" id="PTHR43084:SF1">
    <property type="entry name" value="PERSULFIDE DIOXYGENASE ETHE1, MITOCHONDRIAL"/>
    <property type="match status" value="1"/>
</dbReference>
<dbReference type="Gene3D" id="3.60.15.10">
    <property type="entry name" value="Ribonuclease Z/Hydroxyacylglutathione hydrolase-like"/>
    <property type="match status" value="1"/>
</dbReference>
<dbReference type="PANTHER" id="PTHR43084">
    <property type="entry name" value="PERSULFIDE DIOXYGENASE ETHE1"/>
    <property type="match status" value="1"/>
</dbReference>
<dbReference type="RefSeq" id="WP_136843081.1">
    <property type="nucleotide sequence ID" value="NZ_SUPL01000004.1"/>
</dbReference>
<dbReference type="GO" id="GO:0046872">
    <property type="term" value="F:metal ion binding"/>
    <property type="evidence" value="ECO:0007669"/>
    <property type="project" value="UniProtKB-KW"/>
</dbReference>
<gene>
    <name evidence="3" type="ORF">E5167_08595</name>
</gene>
<dbReference type="OrthoDB" id="9784009at2"/>
<keyword evidence="3" id="KW-0378">Hydrolase</keyword>
<dbReference type="SUPFAM" id="SSF52821">
    <property type="entry name" value="Rhodanese/Cell cycle control phosphatase"/>
    <property type="match status" value="2"/>
</dbReference>